<dbReference type="CDD" id="cd00118">
    <property type="entry name" value="LysM"/>
    <property type="match status" value="1"/>
</dbReference>
<dbReference type="NCBIfam" id="TIGR02243">
    <property type="entry name" value="putative baseplate assembly protein"/>
    <property type="match status" value="1"/>
</dbReference>
<dbReference type="InterPro" id="IPR018392">
    <property type="entry name" value="LysM"/>
</dbReference>
<dbReference type="EMBL" id="JAMQAW010000003">
    <property type="protein sequence ID" value="MCM2387483.1"/>
    <property type="molecule type" value="Genomic_DNA"/>
</dbReference>
<organism evidence="3 4">
    <name type="scientific">Streptomyces albipurpureus</name>
    <dbReference type="NCBI Taxonomy" id="2897419"/>
    <lineage>
        <taxon>Bacteria</taxon>
        <taxon>Bacillati</taxon>
        <taxon>Actinomycetota</taxon>
        <taxon>Actinomycetes</taxon>
        <taxon>Kitasatosporales</taxon>
        <taxon>Streptomycetaceae</taxon>
        <taxon>Streptomyces</taxon>
    </lineage>
</organism>
<name>A0ABT0UGD0_9ACTN</name>
<dbReference type="RefSeq" id="WP_250917846.1">
    <property type="nucleotide sequence ID" value="NZ_JAMQAW010000003.1"/>
</dbReference>
<evidence type="ECO:0000313" key="3">
    <source>
        <dbReference type="EMBL" id="MCM2387483.1"/>
    </source>
</evidence>
<reference evidence="3" key="1">
    <citation type="submission" date="2022-06" db="EMBL/GenBank/DDBJ databases">
        <title>Genome public.</title>
        <authorList>
            <person name="Sun Q."/>
        </authorList>
    </citation>
    <scope>NUCLEOTIDE SEQUENCE</scope>
    <source>
        <strain evidence="3">CWNU-1</strain>
    </source>
</reference>
<gene>
    <name evidence="3" type="ORF">NBG84_04005</name>
</gene>
<dbReference type="InterPro" id="IPR011749">
    <property type="entry name" value="CHP02243"/>
</dbReference>
<sequence>MTGDCRCGAGGGDCCTGTELKTPFSRVNPPGLPQIAYRTGDHHAFWSSMLARLSSPAYPELRDLLVRTPDDPALSWLDAWAVLGDLLGFHTERVANEGYLRTATRADSLLLFGRLVGHTPRPGVGAGVYLAHRVDRDRSVTIPAGARAQSVPGTGQEPQSFETVEDLAARAVWNDLKVRLRRPYPVRLRADRTIDRREVHLAGAGARLQTGDRLLFVFGTEPGRQALDVVQSCTVDEVEGITSVLMPGAKLPTFASLRERFRDKVAELLEGDRYRDSRIVRRYVDAVLVPLRDRLPPETVAREPVIGAGRDEGGTDPGAITTPTGFARALDDALRLLEESSAAAAPYPAVYAFLAALREDLTGIRALAGRLEPEQDRPTDEDERLFDELALARFTATATATGNGAADSGSSRSARPAGDDPALLGLAALLGSLRKPLTPQPSSARALRLDPADVFGTGSDAGVRLLTALDPRLASLYEAWRNVNLTKPPPLAGLQALRTVATPFGATAPLQPQYADNGRIVGHVEWPLTGSKSLTFTVEYDTGEPRTLVSQWIESGSPVGESTTLPFDGFLQVGPLGVWVTTTTPAGAPAAVTILCWGNDIARKVTFTGPKPDSGTPDGKITVEVAPAFGTDPGPVGKDLEPGDEETTTHGGVNVVLGRAERADDPDKVTVALTTTSTVSTKVLVLDAVYPGIGPESWVVIERPGAVPSLQKLITRVETARVISQADFGITGKVTELTLADAWLGPEDTQLSQIRKTTVYAGGEPLTVATEPIPDDVAGGIIELAELYDGLEPGRWVIVAGERTDIPDTPGVRAAELAMVAGVSHAVDPARPGEPVHTTLTLAGHLAYTYRRTTVTIHGNVVRADAGATRDEPIGSGDAGRVGQTFTLFAAPLTWLPADNPRGARSTLQVRVDGVLWQEVYSLAGQAPTAKVYVTGTGESGRTTVAFGDGVHGARLPTGYENVRARYRVGTGAAGNVAADTVTTPLTRPLGVTGVTNPLPAGGGADPDGLRQTRRQIPLAVAALDRLVGITDYEDFTRSRAGIGRAAARRVLCGRQLIHVTIAGAGDITLDEDGEIVRSLRSALARYGDPQLPVRVDVRELVLLVMSAGLRIAPDHSYDVVEPRVRRALLERFGFDRRELGQPAYLSEAIAAAQAVPGVEYVDVDVFAGVPGSMTPAGLQKLASTLTAPNPVVPARQASRTVEYHDVRPPEGDGPATYSETLTSVAARNGITVAELLRLNPGLPPAEPLPAGTRVVVFDGVRPAQLVLLSPAVPTTLILKEVRR</sequence>
<dbReference type="Pfam" id="PF01476">
    <property type="entry name" value="LysM"/>
    <property type="match status" value="1"/>
</dbReference>
<feature type="region of interest" description="Disordered" evidence="1">
    <location>
        <begin position="989"/>
        <end position="1010"/>
    </location>
</feature>
<evidence type="ECO:0000259" key="2">
    <source>
        <dbReference type="PROSITE" id="PS51782"/>
    </source>
</evidence>
<dbReference type="PROSITE" id="PS51782">
    <property type="entry name" value="LYSM"/>
    <property type="match status" value="1"/>
</dbReference>
<comment type="caution">
    <text evidence="3">The sequence shown here is derived from an EMBL/GenBank/DDBJ whole genome shotgun (WGS) entry which is preliminary data.</text>
</comment>
<evidence type="ECO:0000256" key="1">
    <source>
        <dbReference type="SAM" id="MobiDB-lite"/>
    </source>
</evidence>
<feature type="domain" description="LysM" evidence="2">
    <location>
        <begin position="1203"/>
        <end position="1257"/>
    </location>
</feature>
<protein>
    <submittedName>
        <fullName evidence="3">Baseplate assembly protein</fullName>
    </submittedName>
</protein>
<dbReference type="Proteomes" id="UP001431429">
    <property type="component" value="Unassembled WGS sequence"/>
</dbReference>
<evidence type="ECO:0000313" key="4">
    <source>
        <dbReference type="Proteomes" id="UP001431429"/>
    </source>
</evidence>
<keyword evidence="4" id="KW-1185">Reference proteome</keyword>
<accession>A0ABT0UGD0</accession>
<proteinExistence type="predicted"/>